<reference evidence="5 6" key="1">
    <citation type="submission" date="2016-10" db="EMBL/GenBank/DDBJ databases">
        <authorList>
            <person name="Cai Z."/>
        </authorList>
    </citation>
    <scope>NUCLEOTIDE SEQUENCE [LARGE SCALE GENOMIC DNA]</scope>
</reference>
<feature type="repeat" description="TPR" evidence="4">
    <location>
        <begin position="170"/>
        <end position="203"/>
    </location>
</feature>
<keyword evidence="6" id="KW-1185">Reference proteome</keyword>
<dbReference type="Pfam" id="PF00515">
    <property type="entry name" value="TPR_1"/>
    <property type="match status" value="1"/>
</dbReference>
<evidence type="ECO:0000256" key="3">
    <source>
        <dbReference type="ARBA" id="ARBA00023778"/>
    </source>
</evidence>
<dbReference type="Proteomes" id="UP000256970">
    <property type="component" value="Unassembled WGS sequence"/>
</dbReference>
<dbReference type="GO" id="GO:0036064">
    <property type="term" value="C:ciliary basal body"/>
    <property type="evidence" value="ECO:0007669"/>
    <property type="project" value="TreeGrafter"/>
</dbReference>
<dbReference type="InterPro" id="IPR011990">
    <property type="entry name" value="TPR-like_helical_dom_sf"/>
</dbReference>
<comment type="similarity">
    <text evidence="3">Belongs to the BBS4 family.</text>
</comment>
<dbReference type="PANTHER" id="PTHR44186">
    <property type="match status" value="1"/>
</dbReference>
<dbReference type="AlphaFoldDB" id="A0A383V8L7"/>
<dbReference type="InterPro" id="IPR019734">
    <property type="entry name" value="TPR_rpt"/>
</dbReference>
<organism evidence="5 6">
    <name type="scientific">Tetradesmus obliquus</name>
    <name type="common">Green alga</name>
    <name type="synonym">Acutodesmus obliquus</name>
    <dbReference type="NCBI Taxonomy" id="3088"/>
    <lineage>
        <taxon>Eukaryota</taxon>
        <taxon>Viridiplantae</taxon>
        <taxon>Chlorophyta</taxon>
        <taxon>core chlorophytes</taxon>
        <taxon>Chlorophyceae</taxon>
        <taxon>CS clade</taxon>
        <taxon>Sphaeropleales</taxon>
        <taxon>Scenedesmaceae</taxon>
        <taxon>Tetradesmus</taxon>
    </lineage>
</organism>
<dbReference type="SUPFAM" id="SSF48452">
    <property type="entry name" value="TPR-like"/>
    <property type="match status" value="2"/>
</dbReference>
<protein>
    <submittedName>
        <fullName evidence="5">Uncharacterized protein</fullName>
    </submittedName>
</protein>
<name>A0A383V8L7_TETOB</name>
<accession>A0A383V8L7</accession>
<dbReference type="SMART" id="SM00028">
    <property type="entry name" value="TPR"/>
    <property type="match status" value="8"/>
</dbReference>
<evidence type="ECO:0000256" key="2">
    <source>
        <dbReference type="ARBA" id="ARBA00022803"/>
    </source>
</evidence>
<evidence type="ECO:0000313" key="5">
    <source>
        <dbReference type="EMBL" id="SZX61300.1"/>
    </source>
</evidence>
<dbReference type="GO" id="GO:0060271">
    <property type="term" value="P:cilium assembly"/>
    <property type="evidence" value="ECO:0007669"/>
    <property type="project" value="TreeGrafter"/>
</dbReference>
<keyword evidence="2 4" id="KW-0802">TPR repeat</keyword>
<dbReference type="PROSITE" id="PS50005">
    <property type="entry name" value="TPR"/>
    <property type="match status" value="5"/>
</dbReference>
<evidence type="ECO:0000256" key="1">
    <source>
        <dbReference type="ARBA" id="ARBA00022737"/>
    </source>
</evidence>
<dbReference type="STRING" id="3088.A0A383V8L7"/>
<dbReference type="Pfam" id="PF13414">
    <property type="entry name" value="TPR_11"/>
    <property type="match status" value="1"/>
</dbReference>
<evidence type="ECO:0000256" key="4">
    <source>
        <dbReference type="PROSITE-ProRule" id="PRU00339"/>
    </source>
</evidence>
<feature type="repeat" description="TPR" evidence="4">
    <location>
        <begin position="306"/>
        <end position="339"/>
    </location>
</feature>
<dbReference type="PANTHER" id="PTHR44186:SF1">
    <property type="entry name" value="BARDET-BIEDL SYNDROME 4 PROTEIN"/>
    <property type="match status" value="1"/>
</dbReference>
<dbReference type="Pfam" id="PF13432">
    <property type="entry name" value="TPR_16"/>
    <property type="match status" value="2"/>
</dbReference>
<keyword evidence="1" id="KW-0677">Repeat</keyword>
<dbReference type="Gene3D" id="1.25.40.10">
    <property type="entry name" value="Tetratricopeptide repeat domain"/>
    <property type="match status" value="2"/>
</dbReference>
<feature type="repeat" description="TPR" evidence="4">
    <location>
        <begin position="272"/>
        <end position="305"/>
    </location>
</feature>
<sequence>MEQNYLIHQLYVRQQFEECTSLIDRILTNTNGSSEYALYVKALIQRQRGNIQESLKLIQQATALNPHNVANLKQVGRSLSLLGKNRAAVEVYDEALRLAADDWELWFNKGQCASQTTDYDRALECLHKANQIQPHDTTYMQIGAVHAERGELEQALSTYLEALEHSPENPEILTTLGLTFLRLGDNQRAFDHLGSSMLHDPKNARTILAAGSIIQDHQDMDVALVKYRVAAAASPNCPQLWNNIGMCFFGKQRYIAAIACLKRALYLDPFEWLVAYNLGLLHLSTGQAASAFHYFSTAINLKPEFAHSYMYLGVALTRLEDYDNAAAAYRKAVSLEPAEPLFHLNYAIMLYNQGDAESARQSFMQFRQLAAGMSEDAKAADAEMTDQQHALAQLLGLPQGLDG</sequence>
<proteinExistence type="inferred from homology"/>
<dbReference type="EMBL" id="FNXT01000134">
    <property type="protein sequence ID" value="SZX61300.1"/>
    <property type="molecule type" value="Genomic_DNA"/>
</dbReference>
<feature type="repeat" description="TPR" evidence="4">
    <location>
        <begin position="238"/>
        <end position="271"/>
    </location>
</feature>
<evidence type="ECO:0000313" key="6">
    <source>
        <dbReference type="Proteomes" id="UP000256970"/>
    </source>
</evidence>
<gene>
    <name evidence="5" type="ORF">BQ4739_LOCUS1811</name>
</gene>
<dbReference type="GO" id="GO:0061512">
    <property type="term" value="P:protein localization to cilium"/>
    <property type="evidence" value="ECO:0007669"/>
    <property type="project" value="TreeGrafter"/>
</dbReference>
<feature type="repeat" description="TPR" evidence="4">
    <location>
        <begin position="136"/>
        <end position="169"/>
    </location>
</feature>
<dbReference type="PROSITE" id="PS50293">
    <property type="entry name" value="TPR_REGION"/>
    <property type="match status" value="2"/>
</dbReference>